<comment type="caution">
    <text evidence="1">The sequence shown here is derived from an EMBL/GenBank/DDBJ whole genome shotgun (WGS) entry which is preliminary data.</text>
</comment>
<dbReference type="InterPro" id="IPR024747">
    <property type="entry name" value="Pyridox_Oxase-rel"/>
</dbReference>
<dbReference type="Gene3D" id="2.30.110.10">
    <property type="entry name" value="Electron Transport, Fmn-binding Protein, Chain A"/>
    <property type="match status" value="1"/>
</dbReference>
<dbReference type="PANTHER" id="PTHR34071:SF2">
    <property type="entry name" value="FLAVIN-NUCLEOTIDE-BINDING PROTEIN"/>
    <property type="match status" value="1"/>
</dbReference>
<proteinExistence type="predicted"/>
<name>A0A3D2X7T2_9FIRM</name>
<protein>
    <submittedName>
        <fullName evidence="1">5-nitroimidazole antibiotic resistance protein</fullName>
    </submittedName>
</protein>
<dbReference type="Proteomes" id="UP000262969">
    <property type="component" value="Unassembled WGS sequence"/>
</dbReference>
<dbReference type="InterPro" id="IPR012349">
    <property type="entry name" value="Split_barrel_FMN-bd"/>
</dbReference>
<dbReference type="AlphaFoldDB" id="A0A3D2X7T2"/>
<sequence length="153" mass="17472">MRKADREIKDFNEVVDVLERCDTIRIGIFGEEYPYVVPLSFGYEVIDNKILLYVHGAKEGKKHDLIGRNSKVCIEADICHRFTDTGHSVTCEYESIIGYGEAVKVFDQEAIKGLELLVAHCGFDGYPINEEALKVMTIYQITLEYVTGKRRFV</sequence>
<dbReference type="EMBL" id="DPVV01000374">
    <property type="protein sequence ID" value="HCL02954.1"/>
    <property type="molecule type" value="Genomic_DNA"/>
</dbReference>
<evidence type="ECO:0000313" key="2">
    <source>
        <dbReference type="Proteomes" id="UP000262969"/>
    </source>
</evidence>
<dbReference type="SUPFAM" id="SSF50475">
    <property type="entry name" value="FMN-binding split barrel"/>
    <property type="match status" value="1"/>
</dbReference>
<reference evidence="1 2" key="1">
    <citation type="journal article" date="2018" name="Nat. Biotechnol.">
        <title>A standardized bacterial taxonomy based on genome phylogeny substantially revises the tree of life.</title>
        <authorList>
            <person name="Parks D.H."/>
            <person name="Chuvochina M."/>
            <person name="Waite D.W."/>
            <person name="Rinke C."/>
            <person name="Skarshewski A."/>
            <person name="Chaumeil P.A."/>
            <person name="Hugenholtz P."/>
        </authorList>
    </citation>
    <scope>NUCLEOTIDE SEQUENCE [LARGE SCALE GENOMIC DNA]</scope>
    <source>
        <strain evidence="1">UBA11728</strain>
    </source>
</reference>
<organism evidence="1 2">
    <name type="scientific">Lachnoclostridium phytofermentans</name>
    <dbReference type="NCBI Taxonomy" id="66219"/>
    <lineage>
        <taxon>Bacteria</taxon>
        <taxon>Bacillati</taxon>
        <taxon>Bacillota</taxon>
        <taxon>Clostridia</taxon>
        <taxon>Lachnospirales</taxon>
        <taxon>Lachnospiraceae</taxon>
    </lineage>
</organism>
<dbReference type="Pfam" id="PF12900">
    <property type="entry name" value="Pyridox_ox_2"/>
    <property type="match status" value="1"/>
</dbReference>
<dbReference type="PANTHER" id="PTHR34071">
    <property type="entry name" value="5-NITROIMIDAZOLE ANTIBIOTICS RESISTANCE PROTEIN, NIMA-FAMILY-RELATED PROTEIN-RELATED"/>
    <property type="match status" value="1"/>
</dbReference>
<accession>A0A3D2X7T2</accession>
<evidence type="ECO:0000313" key="1">
    <source>
        <dbReference type="EMBL" id="HCL02954.1"/>
    </source>
</evidence>
<gene>
    <name evidence="1" type="ORF">DHW61_11190</name>
</gene>